<name>A0A2A2TAM6_9CYAN</name>
<dbReference type="AlphaFoldDB" id="A0A2A2TAM6"/>
<evidence type="ECO:0000313" key="3">
    <source>
        <dbReference type="Proteomes" id="UP000218238"/>
    </source>
</evidence>
<dbReference type="EMBL" id="NTFS01000701">
    <property type="protein sequence ID" value="PAX45759.1"/>
    <property type="molecule type" value="Genomic_DNA"/>
</dbReference>
<accession>A0A2A2TAM6</accession>
<keyword evidence="1" id="KW-1133">Transmembrane helix</keyword>
<comment type="caution">
    <text evidence="2">The sequence shown here is derived from an EMBL/GenBank/DDBJ whole genome shotgun (WGS) entry which is preliminary data.</text>
</comment>
<evidence type="ECO:0000313" key="2">
    <source>
        <dbReference type="EMBL" id="PAX45759.1"/>
    </source>
</evidence>
<gene>
    <name evidence="2" type="ORF">CK510_30025</name>
</gene>
<keyword evidence="1" id="KW-0812">Transmembrane</keyword>
<reference evidence="2 3" key="1">
    <citation type="submission" date="2017-08" db="EMBL/GenBank/DDBJ databases">
        <title>Draft genome sequence of filamentous cyanobacterium Calothrix elsteri CCALA 953.</title>
        <authorList>
            <person name="Gagunashvili A.N."/>
            <person name="Elster J."/>
            <person name="Andresson O.S."/>
        </authorList>
    </citation>
    <scope>NUCLEOTIDE SEQUENCE [LARGE SCALE GENOMIC DNA]</scope>
    <source>
        <strain evidence="2 3">CCALA 953</strain>
    </source>
</reference>
<keyword evidence="3" id="KW-1185">Reference proteome</keyword>
<protein>
    <submittedName>
        <fullName evidence="2">Uncharacterized protein</fullName>
    </submittedName>
</protein>
<feature type="transmembrane region" description="Helical" evidence="1">
    <location>
        <begin position="126"/>
        <end position="145"/>
    </location>
</feature>
<dbReference type="Proteomes" id="UP000218238">
    <property type="component" value="Unassembled WGS sequence"/>
</dbReference>
<proteinExistence type="predicted"/>
<sequence length="146" mass="15636">MFWVLVATQASFAQVNFANQQANNSQFDAAGLLPVPKLPAASNQATSGLIAVPPPGESLSNQVPTASNSFASSNSVMKPELSSSQNINQLENSFIYQGRQGKKATSHTSQAFTAKKQNLTNSSTIGSIYLSSFSVYVIILWSIYIK</sequence>
<keyword evidence="1" id="KW-0472">Membrane</keyword>
<organism evidence="2 3">
    <name type="scientific">Brunnivagina elsteri CCALA 953</name>
    <dbReference type="NCBI Taxonomy" id="987040"/>
    <lineage>
        <taxon>Bacteria</taxon>
        <taxon>Bacillati</taxon>
        <taxon>Cyanobacteriota</taxon>
        <taxon>Cyanophyceae</taxon>
        <taxon>Nostocales</taxon>
        <taxon>Calotrichaceae</taxon>
        <taxon>Brunnivagina</taxon>
    </lineage>
</organism>
<evidence type="ECO:0000256" key="1">
    <source>
        <dbReference type="SAM" id="Phobius"/>
    </source>
</evidence>